<sequence length="77" mass="8536">VRALRKSGVEVLSLAAIGQGCPDLLCYRADKLFILEVKDGLKFRSQQKLTPHQTKFAKRWPVQVVNSIESALEAVGL</sequence>
<evidence type="ECO:0000313" key="1">
    <source>
        <dbReference type="EMBL" id="GAG85166.1"/>
    </source>
</evidence>
<evidence type="ECO:0008006" key="2">
    <source>
        <dbReference type="Google" id="ProtNLM"/>
    </source>
</evidence>
<dbReference type="EMBL" id="BART01012771">
    <property type="protein sequence ID" value="GAG85166.1"/>
    <property type="molecule type" value="Genomic_DNA"/>
</dbReference>
<gene>
    <name evidence="1" type="ORF">S01H4_26472</name>
</gene>
<protein>
    <recommendedName>
        <fullName evidence="2">VRR-NUC domain-containing protein</fullName>
    </recommendedName>
</protein>
<dbReference type="GO" id="GO:0003676">
    <property type="term" value="F:nucleic acid binding"/>
    <property type="evidence" value="ECO:0007669"/>
    <property type="project" value="InterPro"/>
</dbReference>
<dbReference type="InterPro" id="IPR011856">
    <property type="entry name" value="tRNA_endonuc-like_dom_sf"/>
</dbReference>
<dbReference type="Gene3D" id="3.40.1350.10">
    <property type="match status" value="1"/>
</dbReference>
<reference evidence="1" key="1">
    <citation type="journal article" date="2014" name="Front. Microbiol.">
        <title>High frequency of phylogenetically diverse reductive dehalogenase-homologous genes in deep subseafloor sedimentary metagenomes.</title>
        <authorList>
            <person name="Kawai M."/>
            <person name="Futagami T."/>
            <person name="Toyoda A."/>
            <person name="Takaki Y."/>
            <person name="Nishi S."/>
            <person name="Hori S."/>
            <person name="Arai W."/>
            <person name="Tsubouchi T."/>
            <person name="Morono Y."/>
            <person name="Uchiyama I."/>
            <person name="Ito T."/>
            <person name="Fujiyama A."/>
            <person name="Inagaki F."/>
            <person name="Takami H."/>
        </authorList>
    </citation>
    <scope>NUCLEOTIDE SEQUENCE</scope>
    <source>
        <strain evidence="1">Expedition CK06-06</strain>
    </source>
</reference>
<feature type="non-terminal residue" evidence="1">
    <location>
        <position position="1"/>
    </location>
</feature>
<organism evidence="1">
    <name type="scientific">marine sediment metagenome</name>
    <dbReference type="NCBI Taxonomy" id="412755"/>
    <lineage>
        <taxon>unclassified sequences</taxon>
        <taxon>metagenomes</taxon>
        <taxon>ecological metagenomes</taxon>
    </lineage>
</organism>
<accession>X1CLS4</accession>
<comment type="caution">
    <text evidence="1">The sequence shown here is derived from an EMBL/GenBank/DDBJ whole genome shotgun (WGS) entry which is preliminary data.</text>
</comment>
<dbReference type="AlphaFoldDB" id="X1CLS4"/>
<name>X1CLS4_9ZZZZ</name>
<proteinExistence type="predicted"/>